<dbReference type="InterPro" id="IPR036505">
    <property type="entry name" value="Amidase/PGRP_sf"/>
</dbReference>
<feature type="region of interest" description="Disordered" evidence="1">
    <location>
        <begin position="441"/>
        <end position="519"/>
    </location>
</feature>
<name>A0A378W4N3_9MYCO</name>
<organism evidence="3 4">
    <name type="scientific">Mycolicibacterium senegalense</name>
    <dbReference type="NCBI Taxonomy" id="1796"/>
    <lineage>
        <taxon>Bacteria</taxon>
        <taxon>Bacillati</taxon>
        <taxon>Actinomycetota</taxon>
        <taxon>Actinomycetes</taxon>
        <taxon>Mycobacteriales</taxon>
        <taxon>Mycobacteriaceae</taxon>
        <taxon>Mycolicibacterium</taxon>
    </lineage>
</organism>
<feature type="compositionally biased region" description="Low complexity" evidence="1">
    <location>
        <begin position="463"/>
        <end position="480"/>
    </location>
</feature>
<dbReference type="Pfam" id="PF01510">
    <property type="entry name" value="Amidase_2"/>
    <property type="match status" value="1"/>
</dbReference>
<dbReference type="AlphaFoldDB" id="A0A378W4N3"/>
<proteinExistence type="predicted"/>
<evidence type="ECO:0000259" key="2">
    <source>
        <dbReference type="SMART" id="SM00644"/>
    </source>
</evidence>
<dbReference type="Proteomes" id="UP000254945">
    <property type="component" value="Unassembled WGS sequence"/>
</dbReference>
<evidence type="ECO:0000313" key="3">
    <source>
        <dbReference type="EMBL" id="SUA28005.1"/>
    </source>
</evidence>
<feature type="domain" description="N-acetylmuramoyl-L-alanine amidase" evidence="2">
    <location>
        <begin position="201"/>
        <end position="346"/>
    </location>
</feature>
<sequence>MSFTSFNAAPLRTREQVAREVHAVARRRGLTETATIIALMTISTEVGSADGSGNRQWWCPSNPTNDPDSDGFPHDSTSDDNRSSGYFQQQPGPNGEAWWGTASQRMTLDAAADMFLDRLSDDYVNARDAHTAGVFAQLVQGSAFPDRYREKWDEAHEVLARALDGQEPVPAQQQAGWAGDPVWLEDVLRPVLGDKLKTLAGWENSGVGDFGDIWGVMWHHTGNSRERPESIRAGRPDLQGPLANLHIAPDGTVTIVAVGVCNHSGRGSGFGLPANAANNRLIGVECAWPTIHPDGSYRADERWPDAQIISMRDVAAALTTRLGYGAERNIGHKEWAGSAQGKWDPGNLDMDWFRGEIAKAMRGEFSHPAPVEVSPAVAPHLPKPSNTRTDRELLEDIWEQLRGPLGNGWTQLGDKSLVDYVASLGQYVSILECRLAELSAARPAKPAKKAPAKKAPAKKTPAKKTPATRAATKQTTQTKAAAKKATPKKATPKKTTPKKAPAKKKAVARTTARRRALAS</sequence>
<feature type="compositionally biased region" description="Polar residues" evidence="1">
    <location>
        <begin position="83"/>
        <end position="92"/>
    </location>
</feature>
<dbReference type="GO" id="GO:0009253">
    <property type="term" value="P:peptidoglycan catabolic process"/>
    <property type="evidence" value="ECO:0007669"/>
    <property type="project" value="InterPro"/>
</dbReference>
<dbReference type="GO" id="GO:0008745">
    <property type="term" value="F:N-acetylmuramoyl-L-alanine amidase activity"/>
    <property type="evidence" value="ECO:0007669"/>
    <property type="project" value="InterPro"/>
</dbReference>
<feature type="region of interest" description="Disordered" evidence="1">
    <location>
        <begin position="47"/>
        <end position="97"/>
    </location>
</feature>
<reference evidence="3 4" key="1">
    <citation type="submission" date="2018-06" db="EMBL/GenBank/DDBJ databases">
        <authorList>
            <consortium name="Pathogen Informatics"/>
            <person name="Doyle S."/>
        </authorList>
    </citation>
    <scope>NUCLEOTIDE SEQUENCE [LARGE SCALE GENOMIC DNA]</scope>
    <source>
        <strain evidence="3 4">NCTC4524</strain>
    </source>
</reference>
<dbReference type="SUPFAM" id="SSF55846">
    <property type="entry name" value="N-acetylmuramoyl-L-alanine amidase-like"/>
    <property type="match status" value="1"/>
</dbReference>
<dbReference type="InterPro" id="IPR002502">
    <property type="entry name" value="Amidase_domain"/>
</dbReference>
<gene>
    <name evidence="3" type="ORF">NCTC4524_03982</name>
</gene>
<dbReference type="SMART" id="SM00644">
    <property type="entry name" value="Ami_2"/>
    <property type="match status" value="1"/>
</dbReference>
<feature type="compositionally biased region" description="Basic residues" evidence="1">
    <location>
        <begin position="445"/>
        <end position="462"/>
    </location>
</feature>
<evidence type="ECO:0000313" key="4">
    <source>
        <dbReference type="Proteomes" id="UP000254945"/>
    </source>
</evidence>
<dbReference type="Gene3D" id="3.40.80.10">
    <property type="entry name" value="Peptidoglycan recognition protein-like"/>
    <property type="match status" value="1"/>
</dbReference>
<accession>A0A378W4N3</accession>
<protein>
    <submittedName>
        <fullName evidence="3">Peptidoglycan-binding domain 1 protein</fullName>
    </submittedName>
</protein>
<feature type="compositionally biased region" description="Basic residues" evidence="1">
    <location>
        <begin position="481"/>
        <end position="519"/>
    </location>
</feature>
<evidence type="ECO:0000256" key="1">
    <source>
        <dbReference type="SAM" id="MobiDB-lite"/>
    </source>
</evidence>
<feature type="compositionally biased region" description="Polar residues" evidence="1">
    <location>
        <begin position="47"/>
        <end position="66"/>
    </location>
</feature>
<dbReference type="EMBL" id="UGQQ01000002">
    <property type="protein sequence ID" value="SUA28005.1"/>
    <property type="molecule type" value="Genomic_DNA"/>
</dbReference>
<feature type="compositionally biased region" description="Basic and acidic residues" evidence="1">
    <location>
        <begin position="71"/>
        <end position="82"/>
    </location>
</feature>